<accession>A0AAJ5ZED3</accession>
<evidence type="ECO:0000256" key="5">
    <source>
        <dbReference type="ARBA" id="ARBA00022840"/>
    </source>
</evidence>
<dbReference type="Pfam" id="PF00288">
    <property type="entry name" value="GHMP_kinases_N"/>
    <property type="match status" value="1"/>
</dbReference>
<evidence type="ECO:0000256" key="1">
    <source>
        <dbReference type="ARBA" id="ARBA00017473"/>
    </source>
</evidence>
<dbReference type="AlphaFoldDB" id="A0AAJ5ZED3"/>
<dbReference type="HAMAP" id="MF_00061">
    <property type="entry name" value="IspE"/>
    <property type="match status" value="1"/>
</dbReference>
<evidence type="ECO:0000313" key="9">
    <source>
        <dbReference type="EMBL" id="WFG39430.1"/>
    </source>
</evidence>
<keyword evidence="5 6" id="KW-0067">ATP-binding</keyword>
<keyword evidence="2 6" id="KW-0808">Transferase</keyword>
<evidence type="ECO:0000313" key="10">
    <source>
        <dbReference type="Proteomes" id="UP001219901"/>
    </source>
</evidence>
<gene>
    <name evidence="6 9" type="primary">ispE</name>
    <name evidence="8" type="ORF">GKO46_01965</name>
    <name evidence="9" type="ORF">GKO48_07295</name>
</gene>
<dbReference type="InterPro" id="IPR004424">
    <property type="entry name" value="IspE"/>
</dbReference>
<reference evidence="9" key="2">
    <citation type="journal article" date="2023" name="Nat. Commun.">
        <title>Cultivation of marine bacteria of the SAR202 clade.</title>
        <authorList>
            <person name="Lim Y."/>
            <person name="Seo J.H."/>
            <person name="Giovannoni S.J."/>
            <person name="Kang I."/>
            <person name="Cho J.C."/>
        </authorList>
    </citation>
    <scope>NUCLEOTIDE SEQUENCE</scope>
    <source>
        <strain evidence="9">JH1073</strain>
    </source>
</reference>
<evidence type="ECO:0000256" key="6">
    <source>
        <dbReference type="HAMAP-Rule" id="MF_00061"/>
    </source>
</evidence>
<dbReference type="Proteomes" id="UP001219901">
    <property type="component" value="Chromosome"/>
</dbReference>
<reference evidence="10" key="3">
    <citation type="submission" date="2023-06" db="EMBL/GenBank/DDBJ databases">
        <title>Pangenomics reveal diversification of enzyme families and niche specialization in globally abundant SAR202 bacteria.</title>
        <authorList>
            <person name="Saw J.H.W."/>
        </authorList>
    </citation>
    <scope>NUCLEOTIDE SEQUENCE [LARGE SCALE GENOMIC DNA]</scope>
    <source>
        <strain evidence="10">JH1073</strain>
    </source>
</reference>
<feature type="active site" evidence="6">
    <location>
        <position position="137"/>
    </location>
</feature>
<dbReference type="NCBIfam" id="TIGR00154">
    <property type="entry name" value="ispE"/>
    <property type="match status" value="1"/>
</dbReference>
<organism evidence="9 10">
    <name type="scientific">Candidatus Lucifugimonas marina</name>
    <dbReference type="NCBI Taxonomy" id="3038979"/>
    <lineage>
        <taxon>Bacteria</taxon>
        <taxon>Bacillati</taxon>
        <taxon>Chloroflexota</taxon>
        <taxon>Dehalococcoidia</taxon>
        <taxon>SAR202 cluster</taxon>
        <taxon>Candidatus Lucifugimonadales</taxon>
        <taxon>Candidatus Lucifugimonadaceae</taxon>
        <taxon>Candidatus Lucifugimonas</taxon>
    </lineage>
</organism>
<keyword evidence="3 6" id="KW-0547">Nucleotide-binding</keyword>
<dbReference type="Gene3D" id="3.30.70.890">
    <property type="entry name" value="GHMP kinase, C-terminal domain"/>
    <property type="match status" value="1"/>
</dbReference>
<evidence type="ECO:0000256" key="2">
    <source>
        <dbReference type="ARBA" id="ARBA00022679"/>
    </source>
</evidence>
<keyword evidence="10" id="KW-1185">Reference proteome</keyword>
<comment type="function">
    <text evidence="6">Catalyzes the phosphorylation of the position 2 hydroxy group of 4-diphosphocytidyl-2C-methyl-D-erythritol.</text>
</comment>
<dbReference type="RefSeq" id="WP_342823120.1">
    <property type="nucleotide sequence ID" value="NZ_CP046146.1"/>
</dbReference>
<dbReference type="InterPro" id="IPR006204">
    <property type="entry name" value="GHMP_kinase_N_dom"/>
</dbReference>
<evidence type="ECO:0000256" key="4">
    <source>
        <dbReference type="ARBA" id="ARBA00022777"/>
    </source>
</evidence>
<dbReference type="InterPro" id="IPR036554">
    <property type="entry name" value="GHMP_kinase_C_sf"/>
</dbReference>
<dbReference type="GO" id="GO:0019288">
    <property type="term" value="P:isopentenyl diphosphate biosynthetic process, methylerythritol 4-phosphate pathway"/>
    <property type="evidence" value="ECO:0007669"/>
    <property type="project" value="UniProtKB-UniRule"/>
</dbReference>
<keyword evidence="6" id="KW-0414">Isoprene biosynthesis</keyword>
<feature type="domain" description="GHMP kinase N-terminal" evidence="7">
    <location>
        <begin position="67"/>
        <end position="145"/>
    </location>
</feature>
<feature type="binding site" evidence="6">
    <location>
        <begin position="95"/>
        <end position="105"/>
    </location>
    <ligand>
        <name>ATP</name>
        <dbReference type="ChEBI" id="CHEBI:30616"/>
    </ligand>
</feature>
<dbReference type="Proteomes" id="UP001321249">
    <property type="component" value="Unassembled WGS sequence"/>
</dbReference>
<comment type="pathway">
    <text evidence="6">Isoprenoid biosynthesis; isopentenyl diphosphate biosynthesis via DXP pathway; isopentenyl diphosphate from 1-deoxy-D-xylulose 5-phosphate: step 3/6.</text>
</comment>
<dbReference type="PANTHER" id="PTHR43527">
    <property type="entry name" value="4-DIPHOSPHOCYTIDYL-2-C-METHYL-D-ERYTHRITOL KINASE, CHLOROPLASTIC"/>
    <property type="match status" value="1"/>
</dbReference>
<reference evidence="10 11" key="1">
    <citation type="submission" date="2019-11" db="EMBL/GenBank/DDBJ databases">
        <authorList>
            <person name="Cho J.-C."/>
        </authorList>
    </citation>
    <scope>NUCLEOTIDE SEQUENCE [LARGE SCALE GENOMIC DNA]</scope>
    <source>
        <strain evidence="9 10">JH1073</strain>
        <strain evidence="8 11">JH702</strain>
    </source>
</reference>
<dbReference type="PIRSF" id="PIRSF010376">
    <property type="entry name" value="IspE"/>
    <property type="match status" value="1"/>
</dbReference>
<dbReference type="EMBL" id="WMBE01000001">
    <property type="protein sequence ID" value="MDG0865837.1"/>
    <property type="molecule type" value="Genomic_DNA"/>
</dbReference>
<dbReference type="InterPro" id="IPR014721">
    <property type="entry name" value="Ribsml_uS5_D2-typ_fold_subgr"/>
</dbReference>
<dbReference type="GO" id="GO:0005524">
    <property type="term" value="F:ATP binding"/>
    <property type="evidence" value="ECO:0007669"/>
    <property type="project" value="UniProtKB-UniRule"/>
</dbReference>
<dbReference type="GO" id="GO:0016114">
    <property type="term" value="P:terpenoid biosynthetic process"/>
    <property type="evidence" value="ECO:0007669"/>
    <property type="project" value="UniProtKB-UniRule"/>
</dbReference>
<dbReference type="Gene3D" id="3.30.230.10">
    <property type="match status" value="1"/>
</dbReference>
<evidence type="ECO:0000313" key="8">
    <source>
        <dbReference type="EMBL" id="MDG0865837.1"/>
    </source>
</evidence>
<evidence type="ECO:0000313" key="11">
    <source>
        <dbReference type="Proteomes" id="UP001321249"/>
    </source>
</evidence>
<evidence type="ECO:0000256" key="3">
    <source>
        <dbReference type="ARBA" id="ARBA00022741"/>
    </source>
</evidence>
<comment type="catalytic activity">
    <reaction evidence="6">
        <text>4-CDP-2-C-methyl-D-erythritol + ATP = 4-CDP-2-C-methyl-D-erythritol 2-phosphate + ADP + H(+)</text>
        <dbReference type="Rhea" id="RHEA:18437"/>
        <dbReference type="ChEBI" id="CHEBI:15378"/>
        <dbReference type="ChEBI" id="CHEBI:30616"/>
        <dbReference type="ChEBI" id="CHEBI:57823"/>
        <dbReference type="ChEBI" id="CHEBI:57919"/>
        <dbReference type="ChEBI" id="CHEBI:456216"/>
        <dbReference type="EC" id="2.7.1.148"/>
    </reaction>
</comment>
<name>A0AAJ5ZED3_9CHLR</name>
<protein>
    <recommendedName>
        <fullName evidence="1 6">4-diphosphocytidyl-2-C-methyl-D-erythritol kinase</fullName>
        <shortName evidence="6">CMK</shortName>
        <ecNumber evidence="6">2.7.1.148</ecNumber>
    </recommendedName>
    <alternativeName>
        <fullName evidence="6">4-(cytidine-5'-diphospho)-2-C-methyl-D-erythritol kinase</fullName>
    </alternativeName>
</protein>
<comment type="similarity">
    <text evidence="6">Belongs to the GHMP kinase family. IspE subfamily.</text>
</comment>
<keyword evidence="4 6" id="KW-0418">Kinase</keyword>
<sequence length="298" mass="31830">MTNTVSITEKAYAKVNLTLEILGKRRDGYHNLASVMQTVDLFDTVVITESDDVLVTCDDDEITPEINLATKAAQVLQQKTGVSQGASISIQKNIPVSAGMGGGSTDAAAALRGLNKLWKLGLSLDELTELAADVGSDVPFLIRGGTSLVQGRGEDVTPIAPAKIPKFLILTPEIDLTNHTAKTASVFSHVNESMFTRGNLTHKLAARIRAGGGCPPEFFFNQFGTLAEQLFPGWSEQRDHLMSLGARDVMLCGAGPSMFTVPPSKELGTAWHLLLTTVQRKQAFLVDPIPAVLSEAGS</sequence>
<dbReference type="EC" id="2.7.1.148" evidence="6"/>
<dbReference type="InterPro" id="IPR020568">
    <property type="entry name" value="Ribosomal_Su5_D2-typ_SF"/>
</dbReference>
<dbReference type="EMBL" id="CP046147">
    <property type="protein sequence ID" value="WFG39430.1"/>
    <property type="molecule type" value="Genomic_DNA"/>
</dbReference>
<dbReference type="GO" id="GO:0050515">
    <property type="term" value="F:4-(cytidine 5'-diphospho)-2-C-methyl-D-erythritol kinase activity"/>
    <property type="evidence" value="ECO:0007669"/>
    <property type="project" value="UniProtKB-UniRule"/>
</dbReference>
<proteinExistence type="inferred from homology"/>
<dbReference type="SUPFAM" id="SSF55060">
    <property type="entry name" value="GHMP Kinase, C-terminal domain"/>
    <property type="match status" value="1"/>
</dbReference>
<evidence type="ECO:0000259" key="7">
    <source>
        <dbReference type="Pfam" id="PF00288"/>
    </source>
</evidence>
<dbReference type="PANTHER" id="PTHR43527:SF2">
    <property type="entry name" value="4-DIPHOSPHOCYTIDYL-2-C-METHYL-D-ERYTHRITOL KINASE, CHLOROPLASTIC"/>
    <property type="match status" value="1"/>
</dbReference>
<dbReference type="SUPFAM" id="SSF54211">
    <property type="entry name" value="Ribosomal protein S5 domain 2-like"/>
    <property type="match status" value="1"/>
</dbReference>
<feature type="active site" evidence="6">
    <location>
        <position position="14"/>
    </location>
</feature>